<dbReference type="InterPro" id="IPR000276">
    <property type="entry name" value="GPCR_Rhodpsn"/>
</dbReference>
<comment type="subcellular location">
    <subcellularLocation>
        <location evidence="1">Cell membrane</location>
        <topology evidence="1">Multi-pass membrane protein</topology>
    </subcellularLocation>
</comment>
<evidence type="ECO:0000256" key="1">
    <source>
        <dbReference type="ARBA" id="ARBA00004651"/>
    </source>
</evidence>
<keyword evidence="10" id="KW-0807">Transducer</keyword>
<keyword evidence="9" id="KW-0325">Glycoprotein</keyword>
<feature type="transmembrane region" description="Helical" evidence="11">
    <location>
        <begin position="287"/>
        <end position="310"/>
    </location>
</feature>
<evidence type="ECO:0000256" key="4">
    <source>
        <dbReference type="ARBA" id="ARBA00022989"/>
    </source>
</evidence>
<feature type="transmembrane region" description="Helical" evidence="11">
    <location>
        <begin position="151"/>
        <end position="173"/>
    </location>
</feature>
<dbReference type="SUPFAM" id="SSF81321">
    <property type="entry name" value="Family A G protein-coupled receptor-like"/>
    <property type="match status" value="1"/>
</dbReference>
<gene>
    <name evidence="13" type="ORF">LSH36_202g00000</name>
</gene>
<dbReference type="Pfam" id="PF00001">
    <property type="entry name" value="7tm_1"/>
    <property type="match status" value="1"/>
</dbReference>
<keyword evidence="8" id="KW-0675">Receptor</keyword>
<keyword evidence="14" id="KW-1185">Reference proteome</keyword>
<feature type="transmembrane region" description="Helical" evidence="11">
    <location>
        <begin position="116"/>
        <end position="139"/>
    </location>
</feature>
<proteinExistence type="predicted"/>
<evidence type="ECO:0000256" key="3">
    <source>
        <dbReference type="ARBA" id="ARBA00022692"/>
    </source>
</evidence>
<evidence type="ECO:0000259" key="12">
    <source>
        <dbReference type="PROSITE" id="PS50262"/>
    </source>
</evidence>
<feature type="domain" description="G-protein coupled receptors family 1 profile" evidence="12">
    <location>
        <begin position="51"/>
        <end position="307"/>
    </location>
</feature>
<accession>A0AAD9JPA0</accession>
<dbReference type="PRINTS" id="PR00237">
    <property type="entry name" value="GPCRRHODOPSN"/>
</dbReference>
<dbReference type="SMART" id="SM01381">
    <property type="entry name" value="7TM_GPCR_Srsx"/>
    <property type="match status" value="1"/>
</dbReference>
<evidence type="ECO:0000256" key="8">
    <source>
        <dbReference type="ARBA" id="ARBA00023170"/>
    </source>
</evidence>
<evidence type="ECO:0000313" key="14">
    <source>
        <dbReference type="Proteomes" id="UP001208570"/>
    </source>
</evidence>
<evidence type="ECO:0000256" key="10">
    <source>
        <dbReference type="ARBA" id="ARBA00023224"/>
    </source>
</evidence>
<dbReference type="InterPro" id="IPR000405">
    <property type="entry name" value="Galanin_rcpt"/>
</dbReference>
<dbReference type="InterPro" id="IPR017452">
    <property type="entry name" value="GPCR_Rhodpsn_7TM"/>
</dbReference>
<feature type="transmembrane region" description="Helical" evidence="11">
    <location>
        <begin position="39"/>
        <end position="60"/>
    </location>
</feature>
<evidence type="ECO:0000256" key="5">
    <source>
        <dbReference type="ARBA" id="ARBA00023040"/>
    </source>
</evidence>
<keyword evidence="5" id="KW-0297">G-protein coupled receptor</keyword>
<dbReference type="GO" id="GO:0004930">
    <property type="term" value="F:G protein-coupled receptor activity"/>
    <property type="evidence" value="ECO:0007669"/>
    <property type="project" value="UniProtKB-KW"/>
</dbReference>
<dbReference type="PANTHER" id="PTHR45695">
    <property type="entry name" value="LEUCOKININ RECEPTOR-RELATED"/>
    <property type="match status" value="1"/>
</dbReference>
<dbReference type="EMBL" id="JAODUP010000202">
    <property type="protein sequence ID" value="KAK2156888.1"/>
    <property type="molecule type" value="Genomic_DNA"/>
</dbReference>
<dbReference type="GO" id="GO:0005886">
    <property type="term" value="C:plasma membrane"/>
    <property type="evidence" value="ECO:0007669"/>
    <property type="project" value="UniProtKB-SubCell"/>
</dbReference>
<evidence type="ECO:0000313" key="13">
    <source>
        <dbReference type="EMBL" id="KAK2156888.1"/>
    </source>
</evidence>
<keyword evidence="4 11" id="KW-1133">Transmembrane helix</keyword>
<evidence type="ECO:0000256" key="9">
    <source>
        <dbReference type="ARBA" id="ARBA00023180"/>
    </source>
</evidence>
<reference evidence="13" key="1">
    <citation type="journal article" date="2023" name="Mol. Biol. Evol.">
        <title>Third-Generation Sequencing Reveals the Adaptive Role of the Epigenome in Three Deep-Sea Polychaetes.</title>
        <authorList>
            <person name="Perez M."/>
            <person name="Aroh O."/>
            <person name="Sun Y."/>
            <person name="Lan Y."/>
            <person name="Juniper S.K."/>
            <person name="Young C.R."/>
            <person name="Angers B."/>
            <person name="Qian P.Y."/>
        </authorList>
    </citation>
    <scope>NUCLEOTIDE SEQUENCE</scope>
    <source>
        <strain evidence="13">P08H-3</strain>
    </source>
</reference>
<dbReference type="PANTHER" id="PTHR45695:SF23">
    <property type="entry name" value="GALANIN-LIKE G-PROTEIN COUPLED RECEPTOR NPR-9"/>
    <property type="match status" value="1"/>
</dbReference>
<evidence type="ECO:0000256" key="6">
    <source>
        <dbReference type="ARBA" id="ARBA00023136"/>
    </source>
</evidence>
<keyword evidence="7" id="KW-1015">Disulfide bond</keyword>
<dbReference type="PROSITE" id="PS50262">
    <property type="entry name" value="G_PROTEIN_RECEP_F1_2"/>
    <property type="match status" value="1"/>
</dbReference>
<dbReference type="Proteomes" id="UP001208570">
    <property type="component" value="Unassembled WGS sequence"/>
</dbReference>
<keyword evidence="3 11" id="KW-0812">Transmembrane</keyword>
<evidence type="ECO:0000256" key="2">
    <source>
        <dbReference type="ARBA" id="ARBA00022475"/>
    </source>
</evidence>
<dbReference type="Gene3D" id="1.20.1070.10">
    <property type="entry name" value="Rhodopsin 7-helix transmembrane proteins"/>
    <property type="match status" value="1"/>
</dbReference>
<evidence type="ECO:0000256" key="11">
    <source>
        <dbReference type="SAM" id="Phobius"/>
    </source>
</evidence>
<dbReference type="AlphaFoldDB" id="A0AAD9JPA0"/>
<dbReference type="PRINTS" id="PR00663">
    <property type="entry name" value="GALANINR"/>
</dbReference>
<protein>
    <recommendedName>
        <fullName evidence="12">G-protein coupled receptors family 1 profile domain-containing protein</fullName>
    </recommendedName>
</protein>
<comment type="caution">
    <text evidence="13">The sequence shown here is derived from an EMBL/GenBank/DDBJ whole genome shotgun (WGS) entry which is preliminary data.</text>
</comment>
<keyword evidence="2" id="KW-1003">Cell membrane</keyword>
<keyword evidence="6 11" id="KW-0472">Membrane</keyword>
<organism evidence="13 14">
    <name type="scientific">Paralvinella palmiformis</name>
    <dbReference type="NCBI Taxonomy" id="53620"/>
    <lineage>
        <taxon>Eukaryota</taxon>
        <taxon>Metazoa</taxon>
        <taxon>Spiralia</taxon>
        <taxon>Lophotrochozoa</taxon>
        <taxon>Annelida</taxon>
        <taxon>Polychaeta</taxon>
        <taxon>Sedentaria</taxon>
        <taxon>Canalipalpata</taxon>
        <taxon>Terebellida</taxon>
        <taxon>Terebelliformia</taxon>
        <taxon>Alvinellidae</taxon>
        <taxon>Paralvinella</taxon>
    </lineage>
</organism>
<feature type="transmembrane region" description="Helical" evidence="11">
    <location>
        <begin position="248"/>
        <end position="267"/>
    </location>
</feature>
<feature type="transmembrane region" description="Helical" evidence="11">
    <location>
        <begin position="72"/>
        <end position="96"/>
    </location>
</feature>
<evidence type="ECO:0000256" key="7">
    <source>
        <dbReference type="ARBA" id="ARBA00023157"/>
    </source>
</evidence>
<name>A0AAD9JPA0_9ANNE</name>
<sequence length="428" mass="48691">MAEEAEDNLTTSNPSFLDPEFTWEDIRFHFIFYKITVPILYGLITVLGLVGNVLVIFVILSKRKMQTTVNLLLLNLAISDLVLLTICVPFVTYHYAADTWDIAEFFCKLWQFVLSVSIYVTMYTLVAISVVRFLTIVYTHRSKTTCTNRNTILLIVSIWIVMLLVNIPTLFSYKVKRYGLAYKYCGVENGRRVYLTFFLFTYVVPLALISTFYLLLMRFLTANRKQSSLRSSNRSVASERRGRERAAFASRILMVVVVVFAFSWLPLHVHLIWANFGSQPQTRGYQIFRVMCHCLAYANSCMNPVIYNYVSRDFRKRFAGIWKTCSRSLLRHNVNETSGTNVINTYDYRNENATCDGGNSSVANSRHLSLRHPSCASTGSGHSEAAEARRIQSASVAGHAPVVASKQSSIEMLYITKHQENGVPVTDL</sequence>
<feature type="transmembrane region" description="Helical" evidence="11">
    <location>
        <begin position="193"/>
        <end position="216"/>
    </location>
</feature>